<comment type="similarity">
    <text evidence="11 12">Belongs to the TonB-dependent receptor family.</text>
</comment>
<dbReference type="Proteomes" id="UP001138540">
    <property type="component" value="Unassembled WGS sequence"/>
</dbReference>
<dbReference type="InterPro" id="IPR036942">
    <property type="entry name" value="Beta-barrel_TonB_sf"/>
</dbReference>
<comment type="subcellular location">
    <subcellularLocation>
        <location evidence="1 11">Cell outer membrane</location>
        <topology evidence="1 11">Multi-pass membrane protein</topology>
    </subcellularLocation>
</comment>
<feature type="domain" description="TonB-dependent receptor plug" evidence="15">
    <location>
        <begin position="60"/>
        <end position="164"/>
    </location>
</feature>
<proteinExistence type="inferred from homology"/>
<evidence type="ECO:0000256" key="2">
    <source>
        <dbReference type="ARBA" id="ARBA00022448"/>
    </source>
</evidence>
<organism evidence="16 17">
    <name type="scientific">Sphingobium lignivorans</name>
    <dbReference type="NCBI Taxonomy" id="2735886"/>
    <lineage>
        <taxon>Bacteria</taxon>
        <taxon>Pseudomonadati</taxon>
        <taxon>Pseudomonadota</taxon>
        <taxon>Alphaproteobacteria</taxon>
        <taxon>Sphingomonadales</taxon>
        <taxon>Sphingomonadaceae</taxon>
        <taxon>Sphingobium</taxon>
    </lineage>
</organism>
<evidence type="ECO:0000259" key="14">
    <source>
        <dbReference type="Pfam" id="PF00593"/>
    </source>
</evidence>
<dbReference type="Pfam" id="PF00593">
    <property type="entry name" value="TonB_dep_Rec_b-barrel"/>
    <property type="match status" value="1"/>
</dbReference>
<evidence type="ECO:0000256" key="8">
    <source>
        <dbReference type="ARBA" id="ARBA00023077"/>
    </source>
</evidence>
<gene>
    <name evidence="16" type="ORF">HNP60_002805</name>
</gene>
<sequence>MNTIFLRGCTSAFVIAAASLGASQGWAQDAAAGAPAPQDERVDAAEGDIVVTAQRRSERLQDVPISVSVVGGERLARDNLTSLSAVADRLANVRITPGPFDQLNIRGIGSSNNTGFEQSVATFVDGVYRSRPRAIRAALFDVERVEVLKGPQTTFFGNNAIAGALNITTRKPGNAFEANASALYGTYGEYNVEAGVTAPLGEMLSVRLAGRLSGMDGFVKNEFTGKDGPRERNRVGRASIAFTPSANFRSDLRFDTGKMSAQDFLPFELEHCPPPSPFPVGGSCANYIAANGGPVDDELNWRNSSRPGKLDYAFNELGWTNSLSIGDYTLNAITGYFDHDTEYLQQLIPSPVPGIGGGSLLPVFQRETFSQWSQEIRLVSPTGGFLEWQLGAYYGSSKMRNNGVTGFFFAPFGASAPPYTAQTPVAGRLTVHEDATTKSVFGAATLRPVDRVKLNLGLRYSVVSKDAFRALHNGTADPNFPTPENYVPASKAVSDTLNAILGSNNMDFPDPSREDDKLMPSVSVQFDATPDLTAYASYTKGFKAGGYSGGSAGGDFGPETVNAYEVGLKGNLFARQVTFSLSAFRGDYSGLQESVSETLPSGTVRVSVANAASARSQGVEFSASWRMTSWLTASTDLAYLDAIYLNYDGAPCSSIQTLLGASAGCVGRRQDLSGKRRGFAPEWTGNFRLDATIPAGDMQVRISPLLYFSSWYFQSSTADDLIRQKGFAKVDLRVGVGPQDDRWSVAVIGQNLTDRATAGFRQTVSGANGSVSALAERPRTVAVQLTARY</sequence>
<keyword evidence="13" id="KW-0732">Signal</keyword>
<keyword evidence="16" id="KW-0675">Receptor</keyword>
<name>A0ABR6NHT5_9SPHN</name>
<keyword evidence="8 12" id="KW-0798">TonB box</keyword>
<feature type="signal peptide" evidence="13">
    <location>
        <begin position="1"/>
        <end position="27"/>
    </location>
</feature>
<reference evidence="16 17" key="1">
    <citation type="submission" date="2020-08" db="EMBL/GenBank/DDBJ databases">
        <title>Exploring microbial biodiversity for novel pathways involved in the catabolism of aromatic compounds derived from lignin.</title>
        <authorList>
            <person name="Elkins J."/>
        </authorList>
    </citation>
    <scope>NUCLEOTIDE SEQUENCE [LARGE SCALE GENOMIC DNA]</scope>
    <source>
        <strain evidence="16 17">B1D3A</strain>
    </source>
</reference>
<evidence type="ECO:0000259" key="15">
    <source>
        <dbReference type="Pfam" id="PF07715"/>
    </source>
</evidence>
<evidence type="ECO:0000256" key="7">
    <source>
        <dbReference type="ARBA" id="ARBA00023065"/>
    </source>
</evidence>
<evidence type="ECO:0000256" key="5">
    <source>
        <dbReference type="ARBA" id="ARBA00022692"/>
    </source>
</evidence>
<evidence type="ECO:0000256" key="4">
    <source>
        <dbReference type="ARBA" id="ARBA00022496"/>
    </source>
</evidence>
<dbReference type="PROSITE" id="PS52016">
    <property type="entry name" value="TONB_DEPENDENT_REC_3"/>
    <property type="match status" value="1"/>
</dbReference>
<protein>
    <submittedName>
        <fullName evidence="16">Outer membrane receptor protein involved in Fe transport</fullName>
    </submittedName>
</protein>
<evidence type="ECO:0000256" key="10">
    <source>
        <dbReference type="ARBA" id="ARBA00023237"/>
    </source>
</evidence>
<feature type="chain" id="PRO_5046228352" evidence="13">
    <location>
        <begin position="28"/>
        <end position="789"/>
    </location>
</feature>
<evidence type="ECO:0000313" key="17">
    <source>
        <dbReference type="Proteomes" id="UP001138540"/>
    </source>
</evidence>
<keyword evidence="17" id="KW-1185">Reference proteome</keyword>
<dbReference type="PANTHER" id="PTHR32552:SF81">
    <property type="entry name" value="TONB-DEPENDENT OUTER MEMBRANE RECEPTOR"/>
    <property type="match status" value="1"/>
</dbReference>
<dbReference type="InterPro" id="IPR039426">
    <property type="entry name" value="TonB-dep_rcpt-like"/>
</dbReference>
<evidence type="ECO:0000256" key="9">
    <source>
        <dbReference type="ARBA" id="ARBA00023136"/>
    </source>
</evidence>
<feature type="domain" description="TonB-dependent receptor-like beta-barrel" evidence="14">
    <location>
        <begin position="291"/>
        <end position="752"/>
    </location>
</feature>
<accession>A0ABR6NHT5</accession>
<dbReference type="PANTHER" id="PTHR32552">
    <property type="entry name" value="FERRICHROME IRON RECEPTOR-RELATED"/>
    <property type="match status" value="1"/>
</dbReference>
<evidence type="ECO:0000256" key="12">
    <source>
        <dbReference type="RuleBase" id="RU003357"/>
    </source>
</evidence>
<keyword evidence="5 11" id="KW-0812">Transmembrane</keyword>
<dbReference type="InterPro" id="IPR000531">
    <property type="entry name" value="Beta-barrel_TonB"/>
</dbReference>
<keyword evidence="2 11" id="KW-0813">Transport</keyword>
<dbReference type="InterPro" id="IPR012910">
    <property type="entry name" value="Plug_dom"/>
</dbReference>
<evidence type="ECO:0000256" key="3">
    <source>
        <dbReference type="ARBA" id="ARBA00022452"/>
    </source>
</evidence>
<dbReference type="SUPFAM" id="SSF56935">
    <property type="entry name" value="Porins"/>
    <property type="match status" value="1"/>
</dbReference>
<keyword evidence="9 11" id="KW-0472">Membrane</keyword>
<keyword evidence="7" id="KW-0406">Ion transport</keyword>
<comment type="caution">
    <text evidence="16">The sequence shown here is derived from an EMBL/GenBank/DDBJ whole genome shotgun (WGS) entry which is preliminary data.</text>
</comment>
<dbReference type="Gene3D" id="2.40.170.20">
    <property type="entry name" value="TonB-dependent receptor, beta-barrel domain"/>
    <property type="match status" value="1"/>
</dbReference>
<keyword evidence="6" id="KW-0408">Iron</keyword>
<evidence type="ECO:0000256" key="1">
    <source>
        <dbReference type="ARBA" id="ARBA00004571"/>
    </source>
</evidence>
<evidence type="ECO:0000256" key="6">
    <source>
        <dbReference type="ARBA" id="ARBA00023004"/>
    </source>
</evidence>
<evidence type="ECO:0000313" key="16">
    <source>
        <dbReference type="EMBL" id="MBB5986831.1"/>
    </source>
</evidence>
<dbReference type="Pfam" id="PF07715">
    <property type="entry name" value="Plug"/>
    <property type="match status" value="1"/>
</dbReference>
<evidence type="ECO:0000256" key="13">
    <source>
        <dbReference type="SAM" id="SignalP"/>
    </source>
</evidence>
<keyword evidence="3 11" id="KW-1134">Transmembrane beta strand</keyword>
<keyword evidence="10 11" id="KW-0998">Cell outer membrane</keyword>
<dbReference type="RefSeq" id="WP_184154789.1">
    <property type="nucleotide sequence ID" value="NZ_JACHKA010000001.1"/>
</dbReference>
<dbReference type="EMBL" id="JACHKA010000001">
    <property type="protein sequence ID" value="MBB5986831.1"/>
    <property type="molecule type" value="Genomic_DNA"/>
</dbReference>
<evidence type="ECO:0000256" key="11">
    <source>
        <dbReference type="PROSITE-ProRule" id="PRU01360"/>
    </source>
</evidence>
<keyword evidence="4" id="KW-0410">Iron transport</keyword>